<feature type="region of interest" description="Disordered" evidence="9">
    <location>
        <begin position="71"/>
        <end position="101"/>
    </location>
</feature>
<keyword evidence="2" id="KW-0479">Metal-binding</keyword>
<evidence type="ECO:0000256" key="6">
    <source>
        <dbReference type="ARBA" id="ARBA00023157"/>
    </source>
</evidence>
<comment type="caution">
    <text evidence="8">Lacks conserved residue(s) required for the propagation of feature annotation.</text>
</comment>
<proteinExistence type="predicted"/>
<feature type="domain" description="Peptidase M12B" evidence="10">
    <location>
        <begin position="141"/>
        <end position="362"/>
    </location>
</feature>
<comment type="caution">
    <text evidence="11">The sequence shown here is derived from an EMBL/GenBank/DDBJ whole genome shotgun (WGS) entry which is preliminary data.</text>
</comment>
<evidence type="ECO:0000256" key="7">
    <source>
        <dbReference type="ARBA" id="ARBA00023180"/>
    </source>
</evidence>
<dbReference type="Pfam" id="PF01421">
    <property type="entry name" value="Reprolysin"/>
    <property type="match status" value="1"/>
</dbReference>
<keyword evidence="12" id="KW-1185">Reference proteome</keyword>
<dbReference type="Proteomes" id="UP000729913">
    <property type="component" value="Unassembled WGS sequence"/>
</dbReference>
<dbReference type="GO" id="GO:0004222">
    <property type="term" value="F:metalloendopeptidase activity"/>
    <property type="evidence" value="ECO:0007669"/>
    <property type="project" value="InterPro"/>
</dbReference>
<organism evidence="11 12">
    <name type="scientific">Cotesia typhae</name>
    <dbReference type="NCBI Taxonomy" id="2053667"/>
    <lineage>
        <taxon>Eukaryota</taxon>
        <taxon>Metazoa</taxon>
        <taxon>Ecdysozoa</taxon>
        <taxon>Arthropoda</taxon>
        <taxon>Hexapoda</taxon>
        <taxon>Insecta</taxon>
        <taxon>Pterygota</taxon>
        <taxon>Neoptera</taxon>
        <taxon>Endopterygota</taxon>
        <taxon>Hymenoptera</taxon>
        <taxon>Apocrita</taxon>
        <taxon>Ichneumonoidea</taxon>
        <taxon>Braconidae</taxon>
        <taxon>Microgastrinae</taxon>
        <taxon>Cotesia</taxon>
    </lineage>
</organism>
<evidence type="ECO:0000256" key="4">
    <source>
        <dbReference type="ARBA" id="ARBA00022833"/>
    </source>
</evidence>
<name>A0A8J5UW70_9HYME</name>
<evidence type="ECO:0000256" key="2">
    <source>
        <dbReference type="ARBA" id="ARBA00022723"/>
    </source>
</evidence>
<reference evidence="11" key="2">
    <citation type="submission" date="2021-04" db="EMBL/GenBank/DDBJ databases">
        <title>Genome-wide patterns of bracovirus chromosomal integration into multiple host tissues during parasitism.</title>
        <authorList>
            <person name="Chebbi M.A.C."/>
        </authorList>
    </citation>
    <scope>NUCLEOTIDE SEQUENCE</scope>
    <source>
        <tissue evidence="11">Whole body</tissue>
    </source>
</reference>
<evidence type="ECO:0000256" key="5">
    <source>
        <dbReference type="ARBA" id="ARBA00023049"/>
    </source>
</evidence>
<protein>
    <recommendedName>
        <fullName evidence="10">Peptidase M12B domain-containing protein</fullName>
    </recommendedName>
</protein>
<feature type="compositionally biased region" description="Polar residues" evidence="9">
    <location>
        <begin position="74"/>
        <end position="96"/>
    </location>
</feature>
<dbReference type="PANTHER" id="PTHR11905:SF249">
    <property type="entry name" value="SOL NARAE, ISOFORM C"/>
    <property type="match status" value="1"/>
</dbReference>
<dbReference type="OrthoDB" id="7674836at2759"/>
<evidence type="ECO:0000259" key="10">
    <source>
        <dbReference type="PROSITE" id="PS50215"/>
    </source>
</evidence>
<evidence type="ECO:0000313" key="12">
    <source>
        <dbReference type="Proteomes" id="UP000729913"/>
    </source>
</evidence>
<keyword evidence="6" id="KW-1015">Disulfide bond</keyword>
<keyword evidence="5" id="KW-0482">Metalloprotease</keyword>
<dbReference type="AlphaFoldDB" id="A0A8J5UW70"/>
<dbReference type="PROSITE" id="PS50215">
    <property type="entry name" value="ADAM_MEPRO"/>
    <property type="match status" value="1"/>
</dbReference>
<keyword evidence="7" id="KW-0325">Glycoprotein</keyword>
<accession>A0A8J5UW70</accession>
<evidence type="ECO:0000256" key="3">
    <source>
        <dbReference type="ARBA" id="ARBA00022801"/>
    </source>
</evidence>
<gene>
    <name evidence="11" type="ORF">G9C98_007562</name>
</gene>
<dbReference type="GO" id="GO:0006509">
    <property type="term" value="P:membrane protein ectodomain proteolysis"/>
    <property type="evidence" value="ECO:0007669"/>
    <property type="project" value="TreeGrafter"/>
</dbReference>
<evidence type="ECO:0000256" key="1">
    <source>
        <dbReference type="ARBA" id="ARBA00022670"/>
    </source>
</evidence>
<evidence type="ECO:0000256" key="9">
    <source>
        <dbReference type="SAM" id="MobiDB-lite"/>
    </source>
</evidence>
<evidence type="ECO:0000313" key="11">
    <source>
        <dbReference type="EMBL" id="KAG8034486.1"/>
    </source>
</evidence>
<keyword evidence="3" id="KW-0378">Hydrolase</keyword>
<sequence length="444" mass="49345">KIKLKNFDDAKSWISPNDGNLATENTPIYGVQRKPNLFGNGDVEYKIVKFRNAMKKVSDFLYKNQSYAIAPLNDQPSPTTEAPSSEGENLNPSTTAKPEPKKDMNTLIEEMMRKNLPNSELIVGQHQTTTPKPSLPYPDTVYPEVLVIIDNSLYKKLDSNILRTVIHTLGFFNGVDLLYRNLESPKFRLNIAAILIVQMEKEGFPTLEYALDRIDGDSMTWPVEEWLYNHQDKFPLDSYDIAVTLTANHTWGKANGKEISLEGMAYPSGACKVFHDHQLVVKTALVAERGDFHGIRAGAHEIGHSLGINDHDDQPDKGCPKDADTIMSPSAGSNDFKWSQCSLDLLTQTFVTSTAECLYNKPKGGESVPRLMPGKIVNTNTQCHFNEKDTFAVITENICEHLVCLSHEDSSGSYTQTSYYLGAAIGSTCGQNKICLLGNCVEIK</sequence>
<dbReference type="Pfam" id="PF17771">
    <property type="entry name" value="ADAMTS_CR_2"/>
    <property type="match status" value="1"/>
</dbReference>
<dbReference type="InterPro" id="IPR041645">
    <property type="entry name" value="ADAMTS_CR_2"/>
</dbReference>
<dbReference type="EMBL" id="JAAOIC020000067">
    <property type="protein sequence ID" value="KAG8034486.1"/>
    <property type="molecule type" value="Genomic_DNA"/>
</dbReference>
<feature type="active site" evidence="8">
    <location>
        <position position="301"/>
    </location>
</feature>
<keyword evidence="4" id="KW-0862">Zinc</keyword>
<feature type="non-terminal residue" evidence="11">
    <location>
        <position position="1"/>
    </location>
</feature>
<reference evidence="11" key="1">
    <citation type="submission" date="2020-03" db="EMBL/GenBank/DDBJ databases">
        <authorList>
            <person name="Chebbi M.A."/>
            <person name="Drezen J.M."/>
        </authorList>
    </citation>
    <scope>NUCLEOTIDE SEQUENCE</scope>
    <source>
        <tissue evidence="11">Whole body</tissue>
    </source>
</reference>
<dbReference type="InterPro" id="IPR001590">
    <property type="entry name" value="Peptidase_M12B"/>
</dbReference>
<keyword evidence="1" id="KW-0645">Protease</keyword>
<evidence type="ECO:0000256" key="8">
    <source>
        <dbReference type="PROSITE-ProRule" id="PRU00276"/>
    </source>
</evidence>
<dbReference type="PANTHER" id="PTHR11905">
    <property type="entry name" value="ADAM A DISINTEGRIN AND METALLOPROTEASE DOMAIN"/>
    <property type="match status" value="1"/>
</dbReference>
<dbReference type="GO" id="GO:0046872">
    <property type="term" value="F:metal ion binding"/>
    <property type="evidence" value="ECO:0007669"/>
    <property type="project" value="UniProtKB-KW"/>
</dbReference>